<evidence type="ECO:0000313" key="11">
    <source>
        <dbReference type="EMBL" id="KAK7688673.1"/>
    </source>
</evidence>
<dbReference type="InterPro" id="IPR008979">
    <property type="entry name" value="Galactose-bd-like_sf"/>
</dbReference>
<dbReference type="Pfam" id="PF13364">
    <property type="entry name" value="BetaGal_ABD2"/>
    <property type="match status" value="2"/>
</dbReference>
<keyword evidence="7" id="KW-0326">Glycosidase</keyword>
<dbReference type="SMART" id="SM01029">
    <property type="entry name" value="BetaGal_dom2"/>
    <property type="match status" value="1"/>
</dbReference>
<dbReference type="EMBL" id="JASBNA010000010">
    <property type="protein sequence ID" value="KAK7688673.1"/>
    <property type="molecule type" value="Genomic_DNA"/>
</dbReference>
<proteinExistence type="inferred from homology"/>
<dbReference type="InterPro" id="IPR001944">
    <property type="entry name" value="Glycoside_Hdrlase_35"/>
</dbReference>
<dbReference type="Pfam" id="PF01301">
    <property type="entry name" value="Glyco_hydro_35"/>
    <property type="match status" value="1"/>
</dbReference>
<evidence type="ECO:0000256" key="7">
    <source>
        <dbReference type="ARBA" id="ARBA00023295"/>
    </source>
</evidence>
<comment type="caution">
    <text evidence="11">The sequence shown here is derived from an EMBL/GenBank/DDBJ whole genome shotgun (WGS) entry which is preliminary data.</text>
</comment>
<evidence type="ECO:0000259" key="10">
    <source>
        <dbReference type="SMART" id="SM01029"/>
    </source>
</evidence>
<dbReference type="InterPro" id="IPR018954">
    <property type="entry name" value="Betagal_dom2"/>
</dbReference>
<evidence type="ECO:0000256" key="6">
    <source>
        <dbReference type="ARBA" id="ARBA00023180"/>
    </source>
</evidence>
<feature type="transmembrane region" description="Helical" evidence="9">
    <location>
        <begin position="75"/>
        <end position="93"/>
    </location>
</feature>
<evidence type="ECO:0000256" key="3">
    <source>
        <dbReference type="ARBA" id="ARBA00012756"/>
    </source>
</evidence>
<keyword evidence="12" id="KW-1185">Reference proteome</keyword>
<dbReference type="InterPro" id="IPR025972">
    <property type="entry name" value="BetaGal_dom3"/>
</dbReference>
<dbReference type="Gene3D" id="2.60.390.10">
    <property type="entry name" value="Beta-galactosidase, domain 3"/>
    <property type="match status" value="1"/>
</dbReference>
<dbReference type="Gene3D" id="3.20.20.80">
    <property type="entry name" value="Glycosidases"/>
    <property type="match status" value="1"/>
</dbReference>
<evidence type="ECO:0000256" key="5">
    <source>
        <dbReference type="ARBA" id="ARBA00022801"/>
    </source>
</evidence>
<dbReference type="SUPFAM" id="SSF49785">
    <property type="entry name" value="Galactose-binding domain-like"/>
    <property type="match status" value="2"/>
</dbReference>
<keyword evidence="6" id="KW-0325">Glycoprotein</keyword>
<accession>A0AAW0G4S8</accession>
<dbReference type="Pfam" id="PF10435">
    <property type="entry name" value="BetaGal_dom2"/>
    <property type="match status" value="1"/>
</dbReference>
<evidence type="ECO:0000256" key="4">
    <source>
        <dbReference type="ARBA" id="ARBA00022729"/>
    </source>
</evidence>
<evidence type="ECO:0000313" key="12">
    <source>
        <dbReference type="Proteomes" id="UP001385951"/>
    </source>
</evidence>
<sequence>MTTRHTPFEKPFANNIQWSYGNDSSPCHNGDHAVTSSGVMFGQHKEHDGQSPEQAGHLHFSTATRLRMLWTRHRLWALPTLFSLVIVLLTWPVESSKVEPGILAVRADPPRQSTGLSDAVQWDNYTLFVNDQRIFLYSGEFHTFRLPVPDLWLDIFQKMAAAGLNGVSIYIHWGLTNPAPNVIDFNDWRALQPIFDAAKLAGIFIVLRPGPYINAETSAGGIAHWATSLTASTLRTNATDFKDNWTPYIEAIAAAVKPNQVSNGGPIIAVQIDRVPIENAEYFVQLEQSFIDNGVVVPLTYNDPGQRSNFINGTGAVDIYGLDAYPQAFDCSHPRTWRPVTTNYHQYHEQVNPSQPWYIPEFQGGSFDPWGGPGYDACELLTGPDFQDVFYKQNWASNAKLISYYMLYGGTSWGAIPFPGVYTSYDYGSAIRESRALSAKFDELKRQSVFLRSSPQFRKTDWIGDTSTGIPDVALSGSAAFVTFLKNPDSGTGFFIVRQANSTSTSLITFSLTVPSSAGPLTIPQTFSTIALNGRQSKLILTDYSFGSKSSVLYSTASVFFAGTIGSRDVLFLFGDEDQDHEFSFAPIGEDIVRATQSNVKFAKNGTNTIVSILAGSKGLVTIWESESQLVLFSDPVTAGSFWAPAIASEHSSSPLKSFWQFGTNTTALIGGPYLVRNATISGSGHLALRGDLNASTILTVIAPPEVKTVSWNGFEVPTDFVGNSHSNVIRTGHLSLSKEAAGITVPELTNWKFADSLPEVQAGFSDESWVVADHTMTNITTKPKFGDGRILYGCDYGFCENIVLWRGHFNATGSETAANLSVNGGSFFATSVWINDQFISTTSGGQETNALYTFPDGSIKQGEDNVITVIQDNMGNDEDPTEKSPRGITGFQLNDGNITTWKVQGKVGGYLGYPDKVRGIFNEGGLFGERQGWHLPGFDTSKWSSRDLSEGLPSGGAGVGFFITTFDLEIPREKDVFMSFQFDQVNQPYRAILFVNGWHFGKVNLHLFYFQTCWDESHLLFHSSVSLTSDLNPNSPSQKVF</sequence>
<comment type="catalytic activity">
    <reaction evidence="1">
        <text>Hydrolysis of terminal non-reducing beta-D-galactose residues in beta-D-galactosides.</text>
        <dbReference type="EC" id="3.2.1.23"/>
    </reaction>
</comment>
<dbReference type="GO" id="GO:0004565">
    <property type="term" value="F:beta-galactosidase activity"/>
    <property type="evidence" value="ECO:0007669"/>
    <property type="project" value="UniProtKB-EC"/>
</dbReference>
<gene>
    <name evidence="11" type="ORF">QCA50_008211</name>
</gene>
<feature type="domain" description="Beta-galactosidase" evidence="10">
    <location>
        <begin position="456"/>
        <end position="642"/>
    </location>
</feature>
<dbReference type="PANTHER" id="PTHR23421">
    <property type="entry name" value="BETA-GALACTOSIDASE RELATED"/>
    <property type="match status" value="1"/>
</dbReference>
<evidence type="ECO:0000256" key="2">
    <source>
        <dbReference type="ARBA" id="ARBA00009809"/>
    </source>
</evidence>
<comment type="similarity">
    <text evidence="2 8">Belongs to the glycosyl hydrolase 35 family.</text>
</comment>
<keyword evidence="9" id="KW-1133">Transmembrane helix</keyword>
<dbReference type="SUPFAM" id="SSF117100">
    <property type="entry name" value="Beta-galactosidase LacA, domain 3"/>
    <property type="match status" value="1"/>
</dbReference>
<dbReference type="Proteomes" id="UP001385951">
    <property type="component" value="Unassembled WGS sequence"/>
</dbReference>
<dbReference type="Gene3D" id="2.60.120.260">
    <property type="entry name" value="Galactose-binding domain-like"/>
    <property type="match status" value="2"/>
</dbReference>
<dbReference type="PRINTS" id="PR00742">
    <property type="entry name" value="GLHYDRLASE35"/>
</dbReference>
<protein>
    <recommendedName>
        <fullName evidence="3">beta-galactosidase</fullName>
        <ecNumber evidence="3">3.2.1.23</ecNumber>
    </recommendedName>
</protein>
<dbReference type="InterPro" id="IPR031330">
    <property type="entry name" value="Gly_Hdrlase_35_cat"/>
</dbReference>
<dbReference type="InterPro" id="IPR025300">
    <property type="entry name" value="BetaGal_jelly_roll_dom"/>
</dbReference>
<dbReference type="InterPro" id="IPR036833">
    <property type="entry name" value="BetaGal_dom3_sf"/>
</dbReference>
<evidence type="ECO:0000256" key="9">
    <source>
        <dbReference type="SAM" id="Phobius"/>
    </source>
</evidence>
<organism evidence="11 12">
    <name type="scientific">Cerrena zonata</name>
    <dbReference type="NCBI Taxonomy" id="2478898"/>
    <lineage>
        <taxon>Eukaryota</taxon>
        <taxon>Fungi</taxon>
        <taxon>Dikarya</taxon>
        <taxon>Basidiomycota</taxon>
        <taxon>Agaricomycotina</taxon>
        <taxon>Agaricomycetes</taxon>
        <taxon>Polyporales</taxon>
        <taxon>Cerrenaceae</taxon>
        <taxon>Cerrena</taxon>
    </lineage>
</organism>
<evidence type="ECO:0000256" key="8">
    <source>
        <dbReference type="RuleBase" id="RU003679"/>
    </source>
</evidence>
<reference evidence="11 12" key="1">
    <citation type="submission" date="2022-09" db="EMBL/GenBank/DDBJ databases">
        <authorList>
            <person name="Palmer J.M."/>
        </authorList>
    </citation>
    <scope>NUCLEOTIDE SEQUENCE [LARGE SCALE GENOMIC DNA]</scope>
    <source>
        <strain evidence="11 12">DSM 7382</strain>
    </source>
</reference>
<dbReference type="Pfam" id="PF13363">
    <property type="entry name" value="BetaGal_dom3"/>
    <property type="match status" value="1"/>
</dbReference>
<dbReference type="GO" id="GO:0005975">
    <property type="term" value="P:carbohydrate metabolic process"/>
    <property type="evidence" value="ECO:0007669"/>
    <property type="project" value="InterPro"/>
</dbReference>
<dbReference type="InterPro" id="IPR037110">
    <property type="entry name" value="Betagal_dom2_sf"/>
</dbReference>
<keyword evidence="5" id="KW-0378">Hydrolase</keyword>
<keyword evidence="9" id="KW-0812">Transmembrane</keyword>
<keyword evidence="9" id="KW-0472">Membrane</keyword>
<keyword evidence="4" id="KW-0732">Signal</keyword>
<dbReference type="Gene3D" id="2.102.20.10">
    <property type="entry name" value="Beta-galactosidase, domain 2"/>
    <property type="match status" value="1"/>
</dbReference>
<dbReference type="AlphaFoldDB" id="A0AAW0G4S8"/>
<evidence type="ECO:0000256" key="1">
    <source>
        <dbReference type="ARBA" id="ARBA00001412"/>
    </source>
</evidence>
<dbReference type="FunFam" id="3.20.20.80:FF:000040">
    <property type="entry name" value="Beta-galactosidase A"/>
    <property type="match status" value="1"/>
</dbReference>
<dbReference type="SUPFAM" id="SSF51011">
    <property type="entry name" value="Glycosyl hydrolase domain"/>
    <property type="match status" value="1"/>
</dbReference>
<dbReference type="InterPro" id="IPR017853">
    <property type="entry name" value="GH"/>
</dbReference>
<dbReference type="EC" id="3.2.1.23" evidence="3"/>
<dbReference type="SUPFAM" id="SSF51445">
    <property type="entry name" value="(Trans)glycosidases"/>
    <property type="match status" value="1"/>
</dbReference>
<name>A0AAW0G4S8_9APHY</name>